<reference evidence="3" key="1">
    <citation type="submission" date="2023-01" db="EMBL/GenBank/DDBJ databases">
        <title>Genome assembly of the deep-sea coral Lophelia pertusa.</title>
        <authorList>
            <person name="Herrera S."/>
            <person name="Cordes E."/>
        </authorList>
    </citation>
    <scope>NUCLEOTIDE SEQUENCE</scope>
    <source>
        <strain evidence="3">USNM1676648</strain>
        <tissue evidence="3">Polyp</tissue>
    </source>
</reference>
<proteinExistence type="predicted"/>
<dbReference type="PANTHER" id="PTHR10039">
    <property type="entry name" value="AMELOGENIN"/>
    <property type="match status" value="1"/>
</dbReference>
<dbReference type="Proteomes" id="UP001163046">
    <property type="component" value="Unassembled WGS sequence"/>
</dbReference>
<dbReference type="InterPro" id="IPR056884">
    <property type="entry name" value="NPHP3-like_N"/>
</dbReference>
<name>A0A9X0CUG3_9CNID</name>
<dbReference type="Pfam" id="PF24883">
    <property type="entry name" value="NPHP3_N"/>
    <property type="match status" value="1"/>
</dbReference>
<evidence type="ECO:0000313" key="3">
    <source>
        <dbReference type="EMBL" id="KAJ7376001.1"/>
    </source>
</evidence>
<comment type="caution">
    <text evidence="3">The sequence shown here is derived from an EMBL/GenBank/DDBJ whole genome shotgun (WGS) entry which is preliminary data.</text>
</comment>
<keyword evidence="4" id="KW-1185">Reference proteome</keyword>
<keyword evidence="1" id="KW-0677">Repeat</keyword>
<dbReference type="AlphaFoldDB" id="A0A9X0CUG3"/>
<organism evidence="3 4">
    <name type="scientific">Desmophyllum pertusum</name>
    <dbReference type="NCBI Taxonomy" id="174260"/>
    <lineage>
        <taxon>Eukaryota</taxon>
        <taxon>Metazoa</taxon>
        <taxon>Cnidaria</taxon>
        <taxon>Anthozoa</taxon>
        <taxon>Hexacorallia</taxon>
        <taxon>Scleractinia</taxon>
        <taxon>Caryophylliina</taxon>
        <taxon>Caryophylliidae</taxon>
        <taxon>Desmophyllum</taxon>
    </lineage>
</organism>
<protein>
    <recommendedName>
        <fullName evidence="2">Nephrocystin 3-like N-terminal domain-containing protein</fullName>
    </recommendedName>
</protein>
<dbReference type="OrthoDB" id="2157156at2759"/>
<evidence type="ECO:0000313" key="4">
    <source>
        <dbReference type="Proteomes" id="UP001163046"/>
    </source>
</evidence>
<accession>A0A9X0CUG3</accession>
<evidence type="ECO:0000256" key="1">
    <source>
        <dbReference type="ARBA" id="ARBA00022737"/>
    </source>
</evidence>
<dbReference type="InterPro" id="IPR027417">
    <property type="entry name" value="P-loop_NTPase"/>
</dbReference>
<gene>
    <name evidence="3" type="ORF">OS493_037553</name>
</gene>
<feature type="domain" description="Nephrocystin 3-like N-terminal" evidence="2">
    <location>
        <begin position="43"/>
        <end position="128"/>
    </location>
</feature>
<dbReference type="SUPFAM" id="SSF52540">
    <property type="entry name" value="P-loop containing nucleoside triphosphate hydrolases"/>
    <property type="match status" value="1"/>
</dbReference>
<evidence type="ECO:0000259" key="2">
    <source>
        <dbReference type="Pfam" id="PF24883"/>
    </source>
</evidence>
<dbReference type="EMBL" id="MU826422">
    <property type="protein sequence ID" value="KAJ7376001.1"/>
    <property type="molecule type" value="Genomic_DNA"/>
</dbReference>
<sequence>MNSTAGEFLIHSELRRILSSSVMRRLPVLKLTSHFFPQRHDPDTRQWLFDDFGAWFRDPGDSRAYVLLGDPGVGKSVFVAVLAQRTRGAGHLGAAYFCRHNDGTRNDPRYLLGTIASQLCDCNTQYKAIVGGEGGVKMLLSNSKLRVGETLYQIITRAIKQVSAFSAEKVSHN</sequence>